<dbReference type="EMBL" id="JAUJDW010000010">
    <property type="protein sequence ID" value="KAK0660749.1"/>
    <property type="molecule type" value="Genomic_DNA"/>
</dbReference>
<dbReference type="InterPro" id="IPR005811">
    <property type="entry name" value="SUCC_ACL_C"/>
</dbReference>
<dbReference type="FunFam" id="3.40.50.261:FF:000017">
    <property type="entry name" value="Succinyl-CoA synthetase subunit alpha"/>
    <property type="match status" value="1"/>
</dbReference>
<dbReference type="GO" id="GO:0009361">
    <property type="term" value="C:succinate-CoA ligase complex (ADP-forming)"/>
    <property type="evidence" value="ECO:0007669"/>
    <property type="project" value="TreeGrafter"/>
</dbReference>
<dbReference type="FunFam" id="3.40.50.261:FF:000001">
    <property type="entry name" value="Succinate--CoA ligase [ADP-forming] subunit beta"/>
    <property type="match status" value="1"/>
</dbReference>
<dbReference type="FunFam" id="3.40.50.720:FF:000340">
    <property type="entry name" value="Succinyl-CoA synthetase subunit alpha"/>
    <property type="match status" value="1"/>
</dbReference>
<dbReference type="Gene3D" id="3.30.470.20">
    <property type="entry name" value="ATP-grasp fold, B domain"/>
    <property type="match status" value="1"/>
</dbReference>
<comment type="caution">
    <text evidence="3">The sequence shown here is derived from an EMBL/GenBank/DDBJ whole genome shotgun (WGS) entry which is preliminary data.</text>
</comment>
<accession>A0AA39YY77</accession>
<dbReference type="PANTHER" id="PTHR11117">
    <property type="entry name" value="SUCCINYL-COA LIGASE SUBUNIT ALPHA"/>
    <property type="match status" value="1"/>
</dbReference>
<dbReference type="AlphaFoldDB" id="A0AA39YY77"/>
<organism evidence="3 4">
    <name type="scientific">Lasiodiplodia hormozganensis</name>
    <dbReference type="NCBI Taxonomy" id="869390"/>
    <lineage>
        <taxon>Eukaryota</taxon>
        <taxon>Fungi</taxon>
        <taxon>Dikarya</taxon>
        <taxon>Ascomycota</taxon>
        <taxon>Pezizomycotina</taxon>
        <taxon>Dothideomycetes</taxon>
        <taxon>Dothideomycetes incertae sedis</taxon>
        <taxon>Botryosphaeriales</taxon>
        <taxon>Botryosphaeriaceae</taxon>
        <taxon>Lasiodiplodia</taxon>
    </lineage>
</organism>
<gene>
    <name evidence="3" type="ORF">DIS24_g3242</name>
</gene>
<dbReference type="Pfam" id="PF00549">
    <property type="entry name" value="Ligase_CoA"/>
    <property type="match status" value="2"/>
</dbReference>
<keyword evidence="3" id="KW-0436">Ligase</keyword>
<dbReference type="Pfam" id="PF02629">
    <property type="entry name" value="CoA_binding"/>
    <property type="match status" value="1"/>
</dbReference>
<dbReference type="PANTHER" id="PTHR11117:SF6">
    <property type="entry name" value="SYNTHETASE SUBUNIT ALPHA, PUTATIVE (AFU_ORTHOLOGUE AFUA_1G10830)-RELATED"/>
    <property type="match status" value="1"/>
</dbReference>
<dbReference type="GO" id="GO:0004776">
    <property type="term" value="F:succinate-CoA ligase (GDP-forming) activity"/>
    <property type="evidence" value="ECO:0007669"/>
    <property type="project" value="TreeGrafter"/>
</dbReference>
<protein>
    <submittedName>
        <fullName evidence="3">Succinate--CoA ligase (ADP-forming) subunit alpha</fullName>
    </submittedName>
</protein>
<evidence type="ECO:0000256" key="1">
    <source>
        <dbReference type="SAM" id="MobiDB-lite"/>
    </source>
</evidence>
<sequence length="715" mass="76268">MLSHRLSSMTSCASTTSRAARLPRSSSLRAPFSTTPSRHSYEDTIPNLKIGRHTRVIFQGFTGRQATANAKESLTWGTNIVGGVKPGSEGEHLGLPVFPSVRAAQEKLKPDATGIYVAAHQAAPAIEEAIEAEIPLIVAVAEHIPLHDILRIHSMLNTQSKSRLVGANAPGIISAIGRCRIGFQPLPCFSPGNVGVVAKSGTLSYETVASLTRAGLGQSLCISMGGDVIAGTNFVDALKVFEHDSDTEGIIVVGEVGGRAEEEAAEWIREYRKRTAKPKPIAALVGGKLAPVDRVMGHAGAWPAPGENLAEVKARLLEDAGAVMVDHPAKFGNVMKGLLAESGRNGKIQSSASSAASQRRGYHTSHRPHLPSTTQPFASGKSQRRSLHLNAPQASSLLSEHGIKTTREPNSNEDSRYVSITIDRSARSPAFVVSPSTHPRDIYARARYIPFDYRAGPTQETLTRALEQLHMDAAPPGAKAATHQLLKMLWTLFHTYEGVSLSTHLAVAADADSLLVYNPDFTFDDAAFRSCKRHAALHAQRDTSPTAIDPAELSAESDGIVYVKLGLSSSSADDPSSHNIGTLVNGAGLAMNTVDALALPPHHGRAANFLDTGGKATSATVKRSFELLLADDRVKVIFVNIFGGLTLCDMIAEGILLAFRELGLEEKGIPVVVRLRGTNEAEGQKIVAESGLKVYAYDGFDEAAAKCVELARERS</sequence>
<feature type="region of interest" description="Disordered" evidence="1">
    <location>
        <begin position="1"/>
        <end position="43"/>
    </location>
</feature>
<feature type="compositionally biased region" description="Low complexity" evidence="1">
    <location>
        <begin position="13"/>
        <end position="31"/>
    </location>
</feature>
<dbReference type="Gene3D" id="3.40.50.720">
    <property type="entry name" value="NAD(P)-binding Rossmann-like Domain"/>
    <property type="match status" value="1"/>
</dbReference>
<dbReference type="GO" id="GO:0006099">
    <property type="term" value="P:tricarboxylic acid cycle"/>
    <property type="evidence" value="ECO:0007669"/>
    <property type="project" value="TreeGrafter"/>
</dbReference>
<dbReference type="Gene3D" id="3.40.50.261">
    <property type="entry name" value="Succinyl-CoA synthetase domains"/>
    <property type="match status" value="2"/>
</dbReference>
<evidence type="ECO:0000313" key="4">
    <source>
        <dbReference type="Proteomes" id="UP001175001"/>
    </source>
</evidence>
<dbReference type="GO" id="GO:0004775">
    <property type="term" value="F:succinate-CoA ligase (ADP-forming) activity"/>
    <property type="evidence" value="ECO:0007669"/>
    <property type="project" value="TreeGrafter"/>
</dbReference>
<evidence type="ECO:0000259" key="2">
    <source>
        <dbReference type="SMART" id="SM00881"/>
    </source>
</evidence>
<name>A0AA39YY77_9PEZI</name>
<keyword evidence="4" id="KW-1185">Reference proteome</keyword>
<dbReference type="InterPro" id="IPR003781">
    <property type="entry name" value="CoA-bd"/>
</dbReference>
<dbReference type="Proteomes" id="UP001175001">
    <property type="component" value="Unassembled WGS sequence"/>
</dbReference>
<dbReference type="InterPro" id="IPR036291">
    <property type="entry name" value="NAD(P)-bd_dom_sf"/>
</dbReference>
<dbReference type="PRINTS" id="PR01798">
    <property type="entry name" value="SCOASYNTHASE"/>
</dbReference>
<dbReference type="SMART" id="SM00881">
    <property type="entry name" value="CoA_binding"/>
    <property type="match status" value="1"/>
</dbReference>
<feature type="compositionally biased region" description="Basic residues" evidence="1">
    <location>
        <begin position="360"/>
        <end position="369"/>
    </location>
</feature>
<dbReference type="SUPFAM" id="SSF51735">
    <property type="entry name" value="NAD(P)-binding Rossmann-fold domains"/>
    <property type="match status" value="1"/>
</dbReference>
<reference evidence="3" key="1">
    <citation type="submission" date="2023-06" db="EMBL/GenBank/DDBJ databases">
        <title>Multi-omics analyses reveal the molecular pathogenesis toolkit of Lasiodiplodia hormozganensis, a cross-kingdom pathogen.</title>
        <authorList>
            <person name="Felix C."/>
            <person name="Meneses R."/>
            <person name="Goncalves M.F.M."/>
            <person name="Tilleman L."/>
            <person name="Duarte A.S."/>
            <person name="Jorrin-Novo J.V."/>
            <person name="Van De Peer Y."/>
            <person name="Deforce D."/>
            <person name="Van Nieuwerburgh F."/>
            <person name="Esteves A.C."/>
            <person name="Alves A."/>
        </authorList>
    </citation>
    <scope>NUCLEOTIDE SEQUENCE</scope>
    <source>
        <strain evidence="3">CBS 339.90</strain>
    </source>
</reference>
<feature type="compositionally biased region" description="Polar residues" evidence="1">
    <location>
        <begin position="371"/>
        <end position="381"/>
    </location>
</feature>
<dbReference type="InterPro" id="IPR016102">
    <property type="entry name" value="Succinyl-CoA_synth-like"/>
</dbReference>
<proteinExistence type="predicted"/>
<feature type="domain" description="CoA-binding" evidence="2">
    <location>
        <begin position="49"/>
        <end position="144"/>
    </location>
</feature>
<dbReference type="GO" id="GO:0005739">
    <property type="term" value="C:mitochondrion"/>
    <property type="evidence" value="ECO:0007669"/>
    <property type="project" value="TreeGrafter"/>
</dbReference>
<evidence type="ECO:0000313" key="3">
    <source>
        <dbReference type="EMBL" id="KAK0660749.1"/>
    </source>
</evidence>
<feature type="region of interest" description="Disordered" evidence="1">
    <location>
        <begin position="344"/>
        <end position="414"/>
    </location>
</feature>
<dbReference type="SUPFAM" id="SSF52210">
    <property type="entry name" value="Succinyl-CoA synthetase domains"/>
    <property type="match status" value="2"/>
</dbReference>
<feature type="compositionally biased region" description="Polar residues" evidence="1">
    <location>
        <begin position="1"/>
        <end position="12"/>
    </location>
</feature>